<sequence>MTSQPYPIIEITGYVDGTYRTGRFHLKKASVSEEIRTGQLVTNGFSQALSAISRVVDDVQLDGISIGNGAGQRVWQIDAELNGVEDGQWGYSDDPSVLDAGSATGGDRIQKGEVLLNYLESGTDSLTPARLIYGGFSPGGIMPDDSVSVYIEDPSVDIRRSDSSTAPVSLTCVRTMDLNNPVSATEQNP</sequence>
<organism evidence="1 2">
    <name type="scientific">Haloarcula argentinensis</name>
    <dbReference type="NCBI Taxonomy" id="43776"/>
    <lineage>
        <taxon>Archaea</taxon>
        <taxon>Methanobacteriati</taxon>
        <taxon>Methanobacteriota</taxon>
        <taxon>Stenosarchaea group</taxon>
        <taxon>Halobacteria</taxon>
        <taxon>Halobacteriales</taxon>
        <taxon>Haloarculaceae</taxon>
        <taxon>Haloarcula</taxon>
    </lineage>
</organism>
<dbReference type="Proteomes" id="UP001248536">
    <property type="component" value="Unassembled WGS sequence"/>
</dbReference>
<name>A0ABU2F6A1_HALAR</name>
<comment type="caution">
    <text evidence="1">The sequence shown here is derived from an EMBL/GenBank/DDBJ whole genome shotgun (WGS) entry which is preliminary data.</text>
</comment>
<reference evidence="1 2" key="1">
    <citation type="submission" date="2022-06" db="EMBL/GenBank/DDBJ databases">
        <title>Haloarcula sp. a new haloarchaeum isolate from saline soil.</title>
        <authorList>
            <person name="Strakova D."/>
            <person name="Galisteo C."/>
            <person name="Sanchez-Porro C."/>
            <person name="Ventosa A."/>
        </authorList>
    </citation>
    <scope>NUCLEOTIDE SEQUENCE [LARGE SCALE GENOMIC DNA]</scope>
    <source>
        <strain evidence="1 2">JCM 15760</strain>
    </source>
</reference>
<gene>
    <name evidence="1" type="ORF">NC662_20190</name>
</gene>
<evidence type="ECO:0000313" key="1">
    <source>
        <dbReference type="EMBL" id="MDS0256021.1"/>
    </source>
</evidence>
<dbReference type="EMBL" id="JAMQCP010000007">
    <property type="protein sequence ID" value="MDS0256021.1"/>
    <property type="molecule type" value="Genomic_DNA"/>
</dbReference>
<proteinExistence type="predicted"/>
<accession>A0ABU2F6A1</accession>
<evidence type="ECO:0000313" key="2">
    <source>
        <dbReference type="Proteomes" id="UP001248536"/>
    </source>
</evidence>
<keyword evidence="2" id="KW-1185">Reference proteome</keyword>
<protein>
    <submittedName>
        <fullName evidence="1">Uncharacterized protein</fullName>
    </submittedName>
</protein>
<dbReference type="RefSeq" id="WP_311241380.1">
    <property type="nucleotide sequence ID" value="NZ_BAABDY010000009.1"/>
</dbReference>